<protein>
    <submittedName>
        <fullName evidence="1">Uncharacterized protein</fullName>
    </submittedName>
</protein>
<dbReference type="Proteomes" id="UP000054911">
    <property type="component" value="Unassembled WGS sequence"/>
</dbReference>
<proteinExistence type="predicted"/>
<accession>A0A158C078</accession>
<comment type="caution">
    <text evidence="1">The sequence shown here is derived from an EMBL/GenBank/DDBJ whole genome shotgun (WGS) entry which is preliminary data.</text>
</comment>
<sequence>MIEVVPTLIEIPDSTIGGTRRRTKSPEIDRKGRRLLEFDGPPLRIGEHRHLSARQPRRVGDRLIDPCEIVGPDVLCQRAVRDNLRGALSSSVIEVVRDATVGVRGHAQSAVHVIRVPDLRQDLTRPGVGHRDELAGRVIGRDARQTIRERDGHGVLSAVVLIGRACAIEVRRRQQTSKAVVCKLLTMLITCRPNITLQQTTERVIYVARHADIIRQVACAVCAQLGVAGNGGNVAAIVVARVGANRSARVRAVRNPAIEHRHGDGRFLVQPTDVVHRTCIFDLRNELSRGVVPVLRYIPAAADLISQMAVRIIRIASRK</sequence>
<name>A0A158C078_9BURK</name>
<reference evidence="1" key="1">
    <citation type="submission" date="2016-01" db="EMBL/GenBank/DDBJ databases">
        <authorList>
            <person name="Peeters C."/>
        </authorList>
    </citation>
    <scope>NUCLEOTIDE SEQUENCE [LARGE SCALE GENOMIC DNA]</scope>
    <source>
        <strain evidence="1">LMG 29323</strain>
    </source>
</reference>
<gene>
    <name evidence="1" type="ORF">AWB80_04369</name>
</gene>
<keyword evidence="2" id="KW-1185">Reference proteome</keyword>
<dbReference type="AlphaFoldDB" id="A0A158C078"/>
<dbReference type="EMBL" id="FCOE02000015">
    <property type="protein sequence ID" value="SAK75765.1"/>
    <property type="molecule type" value="Genomic_DNA"/>
</dbReference>
<evidence type="ECO:0000313" key="1">
    <source>
        <dbReference type="EMBL" id="SAK75765.1"/>
    </source>
</evidence>
<organism evidence="1 2">
    <name type="scientific">Caballeronia pedi</name>
    <dbReference type="NCBI Taxonomy" id="1777141"/>
    <lineage>
        <taxon>Bacteria</taxon>
        <taxon>Pseudomonadati</taxon>
        <taxon>Pseudomonadota</taxon>
        <taxon>Betaproteobacteria</taxon>
        <taxon>Burkholderiales</taxon>
        <taxon>Burkholderiaceae</taxon>
        <taxon>Caballeronia</taxon>
    </lineage>
</organism>
<evidence type="ECO:0000313" key="2">
    <source>
        <dbReference type="Proteomes" id="UP000054911"/>
    </source>
</evidence>